<evidence type="ECO:0000256" key="1">
    <source>
        <dbReference type="ARBA" id="ARBA00004049"/>
    </source>
</evidence>
<dbReference type="GO" id="GO:0003677">
    <property type="term" value="F:DNA binding"/>
    <property type="evidence" value="ECO:0007669"/>
    <property type="project" value="UniProtKB-KW"/>
</dbReference>
<feature type="compositionally biased region" description="Basic and acidic residues" evidence="7">
    <location>
        <begin position="332"/>
        <end position="353"/>
    </location>
</feature>
<evidence type="ECO:0000256" key="6">
    <source>
        <dbReference type="ARBA" id="ARBA00023242"/>
    </source>
</evidence>
<evidence type="ECO:0000313" key="10">
    <source>
        <dbReference type="EMBL" id="CAD9235925.1"/>
    </source>
</evidence>
<dbReference type="InterPro" id="IPR044607">
    <property type="entry name" value="RKD-like"/>
</dbReference>
<feature type="domain" description="RWP-RK" evidence="8">
    <location>
        <begin position="32"/>
        <end position="118"/>
    </location>
</feature>
<reference evidence="9" key="1">
    <citation type="submission" date="2021-01" db="EMBL/GenBank/DDBJ databases">
        <authorList>
            <person name="Corre E."/>
            <person name="Pelletier E."/>
            <person name="Niang G."/>
            <person name="Scheremetjew M."/>
            <person name="Finn R."/>
            <person name="Kale V."/>
            <person name="Holt S."/>
            <person name="Cochrane G."/>
            <person name="Meng A."/>
            <person name="Brown T."/>
            <person name="Cohen L."/>
        </authorList>
    </citation>
    <scope>NUCLEOTIDE SEQUENCE</scope>
    <source>
        <strain evidence="9">SAG 36.94</strain>
    </source>
</reference>
<dbReference type="PROSITE" id="PS51519">
    <property type="entry name" value="RWP_RK"/>
    <property type="match status" value="1"/>
</dbReference>
<protein>
    <recommendedName>
        <fullName evidence="8">RWP-RK domain-containing protein</fullName>
    </recommendedName>
</protein>
<dbReference type="InterPro" id="IPR003035">
    <property type="entry name" value="RWP-RK_dom"/>
</dbReference>
<evidence type="ECO:0000256" key="5">
    <source>
        <dbReference type="ARBA" id="ARBA00023163"/>
    </source>
</evidence>
<keyword evidence="3" id="KW-0175">Coiled coil</keyword>
<dbReference type="GO" id="GO:0003700">
    <property type="term" value="F:DNA-binding transcription factor activity"/>
    <property type="evidence" value="ECO:0007669"/>
    <property type="project" value="InterPro"/>
</dbReference>
<proteinExistence type="predicted"/>
<organism evidence="9">
    <name type="scientific">Compsopogon caeruleus</name>
    <dbReference type="NCBI Taxonomy" id="31354"/>
    <lineage>
        <taxon>Eukaryota</taxon>
        <taxon>Rhodophyta</taxon>
        <taxon>Compsopogonophyceae</taxon>
        <taxon>Compsopogonales</taxon>
        <taxon>Compsopogonaceae</taxon>
        <taxon>Compsopogon</taxon>
    </lineage>
</organism>
<evidence type="ECO:0000256" key="2">
    <source>
        <dbReference type="ARBA" id="ARBA00023015"/>
    </source>
</evidence>
<dbReference type="Pfam" id="PF02042">
    <property type="entry name" value="RWP-RK"/>
    <property type="match status" value="1"/>
</dbReference>
<dbReference type="EMBL" id="HBGH01014472">
    <property type="protein sequence ID" value="CAD9235925.1"/>
    <property type="molecule type" value="Transcribed_RNA"/>
</dbReference>
<feature type="region of interest" description="Disordered" evidence="7">
    <location>
        <begin position="127"/>
        <end position="179"/>
    </location>
</feature>
<keyword evidence="5" id="KW-0804">Transcription</keyword>
<dbReference type="PANTHER" id="PTHR46373:SF2">
    <property type="entry name" value="RWP-RK DOMAIN-CONTAINING PROTEIN"/>
    <property type="match status" value="1"/>
</dbReference>
<dbReference type="AlphaFoldDB" id="A0A6T6CZ68"/>
<evidence type="ECO:0000313" key="9">
    <source>
        <dbReference type="EMBL" id="CAD9235923.1"/>
    </source>
</evidence>
<sequence>MREELGTVVGEDAGCAETTSESSVDGVERDDSSDEFTAEGDPNVARGRNIRFEDLSEHFRLPINEAAKRLGVCVTVLKKQCRKYGVVRWPFRKLRSIDKLVQKLERNALASTDKLFYQREIENLKHKQDQILAQTPTMGKRPASGDRQTKPEASDQGTSNVRPSPYQNSANHAFNPSFHTTPTHPMFNASTWASATGMYPNPGYYPMGGGQPAFQVLPTTFPMNSYFHFPFPGWHGGYCPEALRYPSFRVQGPPQSDNMKGTVSEFPWKTSPRVTNTHHCPQDVPVENDDGRNVGDVPAEYSRTVNGAKQSDADSNSDADKISSDLETQLPVRDRMLHNSESPKEPGTRDKPKGTKVISAPSSTNEPASSADCLGPKKEVDCSRRDSGSSAQCSDADGPSSDGTGSKGTNGDPALSGWDSVLVALGAGLWATNADLCVTNSVGSGVLNFHDHVPLVGDSLMEQVRKACEDGTRAEPDLLDPFLQARAGNRIQLLFEKNGNRGLQIMSPVFSPKGQVVGISGFCIQLSNQAVGSVD</sequence>
<evidence type="ECO:0000259" key="8">
    <source>
        <dbReference type="PROSITE" id="PS51519"/>
    </source>
</evidence>
<feature type="compositionally biased region" description="Basic and acidic residues" evidence="7">
    <location>
        <begin position="143"/>
        <end position="153"/>
    </location>
</feature>
<feature type="compositionally biased region" description="Basic and acidic residues" evidence="7">
    <location>
        <begin position="375"/>
        <end position="387"/>
    </location>
</feature>
<dbReference type="EMBL" id="HBGH01014470">
    <property type="protein sequence ID" value="CAD9235923.1"/>
    <property type="molecule type" value="Transcribed_RNA"/>
</dbReference>
<feature type="region of interest" description="Disordered" evidence="7">
    <location>
        <begin position="270"/>
        <end position="412"/>
    </location>
</feature>
<accession>A0A6T6CZ68</accession>
<keyword evidence="6" id="KW-0539">Nucleus</keyword>
<keyword evidence="2" id="KW-0805">Transcription regulation</keyword>
<evidence type="ECO:0000256" key="4">
    <source>
        <dbReference type="ARBA" id="ARBA00023125"/>
    </source>
</evidence>
<gene>
    <name evidence="9" type="ORF">CCAE0312_LOCUS8015</name>
    <name evidence="10" type="ORF">CCAE0312_LOCUS8017</name>
</gene>
<evidence type="ECO:0000256" key="7">
    <source>
        <dbReference type="SAM" id="MobiDB-lite"/>
    </source>
</evidence>
<feature type="region of interest" description="Disordered" evidence="7">
    <location>
        <begin position="1"/>
        <end position="42"/>
    </location>
</feature>
<feature type="compositionally biased region" description="Polar residues" evidence="7">
    <location>
        <begin position="155"/>
        <end position="179"/>
    </location>
</feature>
<comment type="function">
    <text evidence="1">Putative transcription factor.</text>
</comment>
<name>A0A6T6CZ68_9RHOD</name>
<feature type="compositionally biased region" description="Polar residues" evidence="7">
    <location>
        <begin position="303"/>
        <end position="316"/>
    </location>
</feature>
<evidence type="ECO:0000256" key="3">
    <source>
        <dbReference type="ARBA" id="ARBA00023054"/>
    </source>
</evidence>
<keyword evidence="4" id="KW-0238">DNA-binding</keyword>
<dbReference type="PANTHER" id="PTHR46373">
    <property type="entry name" value="PROTEIN RKD4"/>
    <property type="match status" value="1"/>
</dbReference>